<proteinExistence type="predicted"/>
<gene>
    <name evidence="1" type="ORF">CEURO_LOCUS5932</name>
</gene>
<dbReference type="AlphaFoldDB" id="A0A9P1E3P4"/>
<dbReference type="Proteomes" id="UP001152484">
    <property type="component" value="Unassembled WGS sequence"/>
</dbReference>
<accession>A0A9P1E3P4</accession>
<comment type="caution">
    <text evidence="1">The sequence shown here is derived from an EMBL/GenBank/DDBJ whole genome shotgun (WGS) entry which is preliminary data.</text>
</comment>
<protein>
    <submittedName>
        <fullName evidence="1">Uncharacterized protein</fullName>
    </submittedName>
</protein>
<organism evidence="1 2">
    <name type="scientific">Cuscuta europaea</name>
    <name type="common">European dodder</name>
    <dbReference type="NCBI Taxonomy" id="41803"/>
    <lineage>
        <taxon>Eukaryota</taxon>
        <taxon>Viridiplantae</taxon>
        <taxon>Streptophyta</taxon>
        <taxon>Embryophyta</taxon>
        <taxon>Tracheophyta</taxon>
        <taxon>Spermatophyta</taxon>
        <taxon>Magnoliopsida</taxon>
        <taxon>eudicotyledons</taxon>
        <taxon>Gunneridae</taxon>
        <taxon>Pentapetalae</taxon>
        <taxon>asterids</taxon>
        <taxon>lamiids</taxon>
        <taxon>Solanales</taxon>
        <taxon>Convolvulaceae</taxon>
        <taxon>Cuscuteae</taxon>
        <taxon>Cuscuta</taxon>
        <taxon>Cuscuta subgen. Cuscuta</taxon>
    </lineage>
</organism>
<evidence type="ECO:0000313" key="1">
    <source>
        <dbReference type="EMBL" id="CAH9076675.1"/>
    </source>
</evidence>
<keyword evidence="2" id="KW-1185">Reference proteome</keyword>
<evidence type="ECO:0000313" key="2">
    <source>
        <dbReference type="Proteomes" id="UP001152484"/>
    </source>
</evidence>
<sequence length="114" mass="12455">MVGTPIDDVCIFNAPAIDAELTGPFEFSVANVQAPTDRNVTASPGVGKLPVYDKVPCSPSEHHSSLKFVRISSTQVYSPSFQNMYLGHLRCLKICLQETVTLSSRVSHFIRMGV</sequence>
<name>A0A9P1E3P4_CUSEU</name>
<reference evidence="1" key="1">
    <citation type="submission" date="2022-07" db="EMBL/GenBank/DDBJ databases">
        <authorList>
            <person name="Macas J."/>
            <person name="Novak P."/>
            <person name="Neumann P."/>
        </authorList>
    </citation>
    <scope>NUCLEOTIDE SEQUENCE</scope>
</reference>
<dbReference type="EMBL" id="CAMAPE010000010">
    <property type="protein sequence ID" value="CAH9076675.1"/>
    <property type="molecule type" value="Genomic_DNA"/>
</dbReference>